<evidence type="ECO:0000256" key="3">
    <source>
        <dbReference type="SAM" id="MobiDB-lite"/>
    </source>
</evidence>
<organism evidence="5 6">
    <name type="scientific">Pseudosporangium ferrugineum</name>
    <dbReference type="NCBI Taxonomy" id="439699"/>
    <lineage>
        <taxon>Bacteria</taxon>
        <taxon>Bacillati</taxon>
        <taxon>Actinomycetota</taxon>
        <taxon>Actinomycetes</taxon>
        <taxon>Micromonosporales</taxon>
        <taxon>Micromonosporaceae</taxon>
        <taxon>Pseudosporangium</taxon>
    </lineage>
</organism>
<evidence type="ECO:0000256" key="1">
    <source>
        <dbReference type="ARBA" id="ARBA00023295"/>
    </source>
</evidence>
<name>A0A2T0RQA9_9ACTN</name>
<feature type="region of interest" description="Disordered" evidence="3">
    <location>
        <begin position="228"/>
        <end position="441"/>
    </location>
</feature>
<sequence length="612" mass="62705">MRHVPPQLAALTAQAQTLTAEGDLAGARAVLDGVLDPAETDPQRASPDLALAAALHARILIALGDAHAARIWAGFAHAAEERLHGPHDERTIAAAATHAAVLHRVGNFGRAAQLYHDLVAELTALDGPLSTRVLAAEADLATAEHAAGHCTAARARLADAWTRHREVHGDDSAAGIKMLARLGAMERECARDGEAGEHLALAQELCARYLPADHSLAQQIARLATGPVSGRHQCGRVQRSAGPLPDGPAAGVSREPAPAAGAAPAVPQPWVPASRGAPGTPPPMDDLAPGDLTGRHARPEPPVPLPLTSPAPAPPDPEEPEPQAGTVYFPPAQRSAPPQESALPTPPAEWPARGQVAQSLAGHATAAPEEHDPAGHGTVASGDQGPAGYGTAAPEEYGPAGHGHAAPREAEPPGPYPPDSVPVAASMPDAYPPGPRLPVDRASAPVVERPPVPVEAPDRPASRQPFILAAVVVAGVAAAAAVVAVTLPRGDRAGGVAGPPAAATSPAQGSAATAAPSPEVSVDPLAPIGVKLRDNRDSVSLTWRYPKGSEGPVLISGGREGQEQRAFQQLPAGTTDYVVYGLNERLDYCFTVAVVYTVDKVAASRPACTNRR</sequence>
<feature type="compositionally biased region" description="Low complexity" evidence="3">
    <location>
        <begin position="256"/>
        <end position="265"/>
    </location>
</feature>
<dbReference type="EMBL" id="PVZG01000015">
    <property type="protein sequence ID" value="PRY23376.1"/>
    <property type="molecule type" value="Genomic_DNA"/>
</dbReference>
<dbReference type="AlphaFoldDB" id="A0A2T0RQA9"/>
<evidence type="ECO:0000313" key="5">
    <source>
        <dbReference type="EMBL" id="PRY23376.1"/>
    </source>
</evidence>
<evidence type="ECO:0000256" key="2">
    <source>
        <dbReference type="ARBA" id="ARBA00023326"/>
    </source>
</evidence>
<dbReference type="InterPro" id="IPR036116">
    <property type="entry name" value="FN3_sf"/>
</dbReference>
<protein>
    <recommendedName>
        <fullName evidence="7">Tetratricopeptide repeat protein</fullName>
    </recommendedName>
</protein>
<proteinExistence type="predicted"/>
<keyword evidence="1" id="KW-0326">Glycosidase</keyword>
<keyword evidence="6" id="KW-1185">Reference proteome</keyword>
<evidence type="ECO:0000256" key="4">
    <source>
        <dbReference type="SAM" id="Phobius"/>
    </source>
</evidence>
<dbReference type="InterPro" id="IPR003961">
    <property type="entry name" value="FN3_dom"/>
</dbReference>
<dbReference type="RefSeq" id="WP_158277836.1">
    <property type="nucleotide sequence ID" value="NZ_PVZG01000015.1"/>
</dbReference>
<gene>
    <name evidence="5" type="ORF">CLV70_115104</name>
</gene>
<evidence type="ECO:0000313" key="6">
    <source>
        <dbReference type="Proteomes" id="UP000239209"/>
    </source>
</evidence>
<accession>A0A2T0RQA9</accession>
<keyword evidence="4" id="KW-0812">Transmembrane</keyword>
<dbReference type="CDD" id="cd00063">
    <property type="entry name" value="FN3"/>
    <property type="match status" value="1"/>
</dbReference>
<reference evidence="5 6" key="1">
    <citation type="submission" date="2018-03" db="EMBL/GenBank/DDBJ databases">
        <title>Genomic Encyclopedia of Archaeal and Bacterial Type Strains, Phase II (KMG-II): from individual species to whole genera.</title>
        <authorList>
            <person name="Goeker M."/>
        </authorList>
    </citation>
    <scope>NUCLEOTIDE SEQUENCE [LARGE SCALE GENOMIC DNA]</scope>
    <source>
        <strain evidence="5 6">DSM 45348</strain>
    </source>
</reference>
<dbReference type="InterPro" id="IPR011990">
    <property type="entry name" value="TPR-like_helical_dom_sf"/>
</dbReference>
<keyword evidence="4" id="KW-0472">Membrane</keyword>
<feature type="transmembrane region" description="Helical" evidence="4">
    <location>
        <begin position="466"/>
        <end position="487"/>
    </location>
</feature>
<feature type="compositionally biased region" description="Pro residues" evidence="3">
    <location>
        <begin position="300"/>
        <end position="315"/>
    </location>
</feature>
<dbReference type="Proteomes" id="UP000239209">
    <property type="component" value="Unassembled WGS sequence"/>
</dbReference>
<dbReference type="OrthoDB" id="3351279at2"/>
<dbReference type="GO" id="GO:0000272">
    <property type="term" value="P:polysaccharide catabolic process"/>
    <property type="evidence" value="ECO:0007669"/>
    <property type="project" value="UniProtKB-KW"/>
</dbReference>
<feature type="region of interest" description="Disordered" evidence="3">
    <location>
        <begin position="491"/>
        <end position="520"/>
    </location>
</feature>
<keyword evidence="1" id="KW-0378">Hydrolase</keyword>
<comment type="caution">
    <text evidence="5">The sequence shown here is derived from an EMBL/GenBank/DDBJ whole genome shotgun (WGS) entry which is preliminary data.</text>
</comment>
<dbReference type="Gene3D" id="1.25.40.10">
    <property type="entry name" value="Tetratricopeptide repeat domain"/>
    <property type="match status" value="1"/>
</dbReference>
<dbReference type="SUPFAM" id="SSF48452">
    <property type="entry name" value="TPR-like"/>
    <property type="match status" value="1"/>
</dbReference>
<dbReference type="GO" id="GO:0016798">
    <property type="term" value="F:hydrolase activity, acting on glycosyl bonds"/>
    <property type="evidence" value="ECO:0007669"/>
    <property type="project" value="UniProtKB-KW"/>
</dbReference>
<evidence type="ECO:0008006" key="7">
    <source>
        <dbReference type="Google" id="ProtNLM"/>
    </source>
</evidence>
<keyword evidence="2" id="KW-0624">Polysaccharide degradation</keyword>
<keyword evidence="4" id="KW-1133">Transmembrane helix</keyword>
<feature type="compositionally biased region" description="Low complexity" evidence="3">
    <location>
        <begin position="498"/>
        <end position="518"/>
    </location>
</feature>
<dbReference type="SUPFAM" id="SSF49265">
    <property type="entry name" value="Fibronectin type III"/>
    <property type="match status" value="1"/>
</dbReference>
<keyword evidence="2" id="KW-0119">Carbohydrate metabolism</keyword>